<reference evidence="3" key="1">
    <citation type="journal article" date="2019" name="Int. J. Syst. Evol. Microbiol.">
        <title>The Global Catalogue of Microorganisms (GCM) 10K type strain sequencing project: providing services to taxonomists for standard genome sequencing and annotation.</title>
        <authorList>
            <consortium name="The Broad Institute Genomics Platform"/>
            <consortium name="The Broad Institute Genome Sequencing Center for Infectious Disease"/>
            <person name="Wu L."/>
            <person name="Ma J."/>
        </authorList>
    </citation>
    <scope>NUCLEOTIDE SEQUENCE [LARGE SCALE GENOMIC DNA]</scope>
    <source>
        <strain evidence="3">JCM 17138</strain>
    </source>
</reference>
<proteinExistence type="predicted"/>
<protein>
    <submittedName>
        <fullName evidence="2">Uncharacterized protein</fullName>
    </submittedName>
</protein>
<evidence type="ECO:0000313" key="3">
    <source>
        <dbReference type="Proteomes" id="UP001501009"/>
    </source>
</evidence>
<organism evidence="2 3">
    <name type="scientific">Streptomyces coacervatus</name>
    <dbReference type="NCBI Taxonomy" id="647381"/>
    <lineage>
        <taxon>Bacteria</taxon>
        <taxon>Bacillati</taxon>
        <taxon>Actinomycetota</taxon>
        <taxon>Actinomycetes</taxon>
        <taxon>Kitasatosporales</taxon>
        <taxon>Streptomycetaceae</taxon>
        <taxon>Streptomyces</taxon>
    </lineage>
</organism>
<comment type="caution">
    <text evidence="2">The sequence shown here is derived from an EMBL/GenBank/DDBJ whole genome shotgun (WGS) entry which is preliminary data.</text>
</comment>
<name>A0ABP7HFH9_9ACTN</name>
<sequence>MVPDDEEPPPPDDDAPPPPDEDPDDASRPYCKYRKSTATAASHQTWFPNPKTTRTTVPDMTMVPMTGLRLGVSDRAVLVCPPDGALGEGRPSVGA</sequence>
<feature type="compositionally biased region" description="Acidic residues" evidence="1">
    <location>
        <begin position="1"/>
        <end position="24"/>
    </location>
</feature>
<gene>
    <name evidence="2" type="ORF">GCM10022403_024560</name>
</gene>
<evidence type="ECO:0000313" key="2">
    <source>
        <dbReference type="EMBL" id="GAA3789266.1"/>
    </source>
</evidence>
<dbReference type="EMBL" id="BAABDE010000013">
    <property type="protein sequence ID" value="GAA3789266.1"/>
    <property type="molecule type" value="Genomic_DNA"/>
</dbReference>
<keyword evidence="3" id="KW-1185">Reference proteome</keyword>
<evidence type="ECO:0000256" key="1">
    <source>
        <dbReference type="SAM" id="MobiDB-lite"/>
    </source>
</evidence>
<dbReference type="Proteomes" id="UP001501009">
    <property type="component" value="Unassembled WGS sequence"/>
</dbReference>
<feature type="region of interest" description="Disordered" evidence="1">
    <location>
        <begin position="1"/>
        <end position="30"/>
    </location>
</feature>
<accession>A0ABP7HFH9</accession>